<keyword evidence="2" id="KW-0808">Transferase</keyword>
<dbReference type="AlphaFoldDB" id="A0A9P1DUJ8"/>
<dbReference type="EMBL" id="CAMXCT030006557">
    <property type="protein sequence ID" value="CAL4803231.1"/>
    <property type="molecule type" value="Genomic_DNA"/>
</dbReference>
<keyword evidence="6" id="KW-1185">Reference proteome</keyword>
<dbReference type="Gene3D" id="3.40.50.150">
    <property type="entry name" value="Vaccinia Virus protein VP39"/>
    <property type="match status" value="1"/>
</dbReference>
<evidence type="ECO:0000313" key="4">
    <source>
        <dbReference type="EMBL" id="CAI4015919.1"/>
    </source>
</evidence>
<organism evidence="4">
    <name type="scientific">Cladocopium goreaui</name>
    <dbReference type="NCBI Taxonomy" id="2562237"/>
    <lineage>
        <taxon>Eukaryota</taxon>
        <taxon>Sar</taxon>
        <taxon>Alveolata</taxon>
        <taxon>Dinophyceae</taxon>
        <taxon>Suessiales</taxon>
        <taxon>Symbiodiniaceae</taxon>
        <taxon>Cladocopium</taxon>
    </lineage>
</organism>
<feature type="region of interest" description="Disordered" evidence="3">
    <location>
        <begin position="877"/>
        <end position="919"/>
    </location>
</feature>
<reference evidence="5 6" key="2">
    <citation type="submission" date="2024-05" db="EMBL/GenBank/DDBJ databases">
        <authorList>
            <person name="Chen Y."/>
            <person name="Shah S."/>
            <person name="Dougan E. K."/>
            <person name="Thang M."/>
            <person name="Chan C."/>
        </authorList>
    </citation>
    <scope>NUCLEOTIDE SEQUENCE [LARGE SCALE GENOMIC DNA]</scope>
</reference>
<evidence type="ECO:0000313" key="6">
    <source>
        <dbReference type="Proteomes" id="UP001152797"/>
    </source>
</evidence>
<keyword evidence="1" id="KW-0489">Methyltransferase</keyword>
<sequence length="919" mass="102060">MEFSWIHLTGRHRLDLGVCSPPCPPWSKAAASPPGLRRKDGVLTPAAIAFMALLGCKVFCLENVSGLVQHEHWKVILEWLVFWGFDLRWAKCLDMAEIAPQKMERLIMIATRTGDASIGNHICVPWPTVGPPSLQQFDVLTQVSGHWLEECTPSEEVLRMYLDPSNLPKSGSGQRQLKKNKVDMMRYRLRSPQDQMSCVMANYGFGHELPGHTIQQGGLYGAILALPSGLRFCSTVEVALLQMPLGSCFLPAQRKEAIAILGNSISSVHAGIAILNAMAFLTDLTHVEICETFAKLVDSRLRASTLIIQEVAGGFMLSHSQIAATLPMHACEQLVLKSPVDEARLHIQVGLNICDVLRKLMGASIPADIFLVPAGKLEHKVPLHPNLLMQQEQVTLFASVQTCLLMPTMMFGSLSDDSKFVVALCTFGTVIIARKVNMCVGDVLAFEFEQRPLFCTDILGFRLDHGDVCPDAVVVLSTPGIAPADFSGLINLEVESSGLTTAIRGFYADLAPFARLFQHTGILDMLMSMGWTLVVPVSAWEDDRFNVLQLMKSPNRLAIEATDVVYCVAIRIFISFLGIRDSVGPRPVIRVRIKFWSSWIWEGLWDPDSDFSTVRQIWKDVMLTFGLDWDIRFIIHGHNANFERPISQFLSPQDVHTGTPPQPPTPPLPPRLRTVFDLVHDNFERALMVALDNWMKTQGVDWDVEMTGVAELRMPLPTEVLNQHFFVTFMKASFVVLALPRGLPESQDTVYTKIKVWGHLAFKGWLPNDMVVQKLLDAWLLAGQMIGDSPNIRAVGFSGTMNPDFKLEDYAKHAEDGTLRLTVHFVLGLRGAGVPRAPRLLRGRRGTMCTAKGSDVRPGVPRAPRLLRGRRGTMCTAKGSDVRPGVPRAPRLLRGRRGTDVRPGVPRAPRLLRGRRGTM</sequence>
<evidence type="ECO:0000256" key="2">
    <source>
        <dbReference type="ARBA" id="ARBA00022679"/>
    </source>
</evidence>
<protein>
    <submittedName>
        <fullName evidence="4">Uncharacterized protein</fullName>
    </submittedName>
</protein>
<dbReference type="InterPro" id="IPR001525">
    <property type="entry name" value="C5_MeTfrase"/>
</dbReference>
<evidence type="ECO:0000313" key="5">
    <source>
        <dbReference type="EMBL" id="CAL4803231.1"/>
    </source>
</evidence>
<dbReference type="GO" id="GO:0032259">
    <property type="term" value="P:methylation"/>
    <property type="evidence" value="ECO:0007669"/>
    <property type="project" value="UniProtKB-KW"/>
</dbReference>
<proteinExistence type="predicted"/>
<dbReference type="EMBL" id="CAMXCT020006557">
    <property type="protein sequence ID" value="CAL1169294.1"/>
    <property type="molecule type" value="Genomic_DNA"/>
</dbReference>
<comment type="caution">
    <text evidence="4">The sequence shown here is derived from an EMBL/GenBank/DDBJ whole genome shotgun (WGS) entry which is preliminary data.</text>
</comment>
<dbReference type="InterPro" id="IPR029063">
    <property type="entry name" value="SAM-dependent_MTases_sf"/>
</dbReference>
<dbReference type="SUPFAM" id="SSF53335">
    <property type="entry name" value="S-adenosyl-L-methionine-dependent methyltransferases"/>
    <property type="match status" value="1"/>
</dbReference>
<evidence type="ECO:0000256" key="1">
    <source>
        <dbReference type="ARBA" id="ARBA00022603"/>
    </source>
</evidence>
<reference evidence="4" key="1">
    <citation type="submission" date="2022-10" db="EMBL/GenBank/DDBJ databases">
        <authorList>
            <person name="Chen Y."/>
            <person name="Dougan E. K."/>
            <person name="Chan C."/>
            <person name="Rhodes N."/>
            <person name="Thang M."/>
        </authorList>
    </citation>
    <scope>NUCLEOTIDE SEQUENCE</scope>
</reference>
<accession>A0A9P1DUJ8</accession>
<dbReference type="GO" id="GO:0008168">
    <property type="term" value="F:methyltransferase activity"/>
    <property type="evidence" value="ECO:0007669"/>
    <property type="project" value="UniProtKB-KW"/>
</dbReference>
<evidence type="ECO:0000256" key="3">
    <source>
        <dbReference type="SAM" id="MobiDB-lite"/>
    </source>
</evidence>
<dbReference type="EMBL" id="CAMXCT010006557">
    <property type="protein sequence ID" value="CAI4015919.1"/>
    <property type="molecule type" value="Genomic_DNA"/>
</dbReference>
<name>A0A9P1DUJ8_9DINO</name>
<dbReference type="Proteomes" id="UP001152797">
    <property type="component" value="Unassembled WGS sequence"/>
</dbReference>
<feature type="compositionally biased region" description="Basic residues" evidence="3">
    <location>
        <begin position="910"/>
        <end position="919"/>
    </location>
</feature>
<dbReference type="Pfam" id="PF00145">
    <property type="entry name" value="DNA_methylase"/>
    <property type="match status" value="1"/>
</dbReference>
<gene>
    <name evidence="4" type="ORF">C1SCF055_LOCUS40717</name>
</gene>